<dbReference type="AlphaFoldDB" id="A0A0R2CRQ6"/>
<evidence type="ECO:0000313" key="3">
    <source>
        <dbReference type="EMBL" id="KRM94021.1"/>
    </source>
</evidence>
<dbReference type="Proteomes" id="UP000051256">
    <property type="component" value="Unassembled WGS sequence"/>
</dbReference>
<dbReference type="SMART" id="SM00316">
    <property type="entry name" value="S1"/>
    <property type="match status" value="1"/>
</dbReference>
<dbReference type="STRING" id="1423802.FC56_GL000001"/>
<evidence type="ECO:0000256" key="1">
    <source>
        <dbReference type="ARBA" id="ARBA00025604"/>
    </source>
</evidence>
<proteinExistence type="predicted"/>
<dbReference type="PANTHER" id="PTHR10724">
    <property type="entry name" value="30S RIBOSOMAL PROTEIN S1"/>
    <property type="match status" value="1"/>
</dbReference>
<dbReference type="CDD" id="cd00164">
    <property type="entry name" value="S1_like"/>
    <property type="match status" value="1"/>
</dbReference>
<dbReference type="PATRIC" id="fig|1423802.4.peg.1"/>
<dbReference type="InterPro" id="IPR012340">
    <property type="entry name" value="NA-bd_OB-fold"/>
</dbReference>
<dbReference type="InterPro" id="IPR003029">
    <property type="entry name" value="S1_domain"/>
</dbReference>
<dbReference type="GO" id="GO:0003735">
    <property type="term" value="F:structural constituent of ribosome"/>
    <property type="evidence" value="ECO:0007669"/>
    <property type="project" value="TreeGrafter"/>
</dbReference>
<reference evidence="3 4" key="1">
    <citation type="journal article" date="2015" name="Genome Announc.">
        <title>Expanding the biotechnology potential of lactobacilli through comparative genomics of 213 strains and associated genera.</title>
        <authorList>
            <person name="Sun Z."/>
            <person name="Harris H.M."/>
            <person name="McCann A."/>
            <person name="Guo C."/>
            <person name="Argimon S."/>
            <person name="Zhang W."/>
            <person name="Yang X."/>
            <person name="Jeffery I.B."/>
            <person name="Cooney J.C."/>
            <person name="Kagawa T.F."/>
            <person name="Liu W."/>
            <person name="Song Y."/>
            <person name="Salvetti E."/>
            <person name="Wrobel A."/>
            <person name="Rasinkangas P."/>
            <person name="Parkhill J."/>
            <person name="Rea M.C."/>
            <person name="O'Sullivan O."/>
            <person name="Ritari J."/>
            <person name="Douillard F.P."/>
            <person name="Paul Ross R."/>
            <person name="Yang R."/>
            <person name="Briner A.E."/>
            <person name="Felis G.E."/>
            <person name="de Vos W.M."/>
            <person name="Barrangou R."/>
            <person name="Klaenhammer T.R."/>
            <person name="Caufield P.W."/>
            <person name="Cui Y."/>
            <person name="Zhang H."/>
            <person name="O'Toole P.W."/>
        </authorList>
    </citation>
    <scope>NUCLEOTIDE SEQUENCE [LARGE SCALE GENOMIC DNA]</scope>
    <source>
        <strain evidence="3 4">DSM 24302</strain>
    </source>
</reference>
<dbReference type="PROSITE" id="PS50126">
    <property type="entry name" value="S1"/>
    <property type="match status" value="1"/>
</dbReference>
<feature type="domain" description="S1 motif" evidence="2">
    <location>
        <begin position="6"/>
        <end position="75"/>
    </location>
</feature>
<name>A0A0R2CRQ6_9LACO</name>
<dbReference type="EMBL" id="AYZR01000007">
    <property type="protein sequence ID" value="KRM94021.1"/>
    <property type="molecule type" value="Genomic_DNA"/>
</dbReference>
<protein>
    <recommendedName>
        <fullName evidence="2">S1 motif domain-containing protein</fullName>
    </recommendedName>
</protein>
<evidence type="ECO:0000313" key="4">
    <source>
        <dbReference type="Proteomes" id="UP000051256"/>
    </source>
</evidence>
<dbReference type="Pfam" id="PF00575">
    <property type="entry name" value="S1"/>
    <property type="match status" value="1"/>
</dbReference>
<gene>
    <name evidence="3" type="ORF">FC56_GL000001</name>
</gene>
<accession>A0A0R2CRQ6</accession>
<dbReference type="RefSeq" id="WP_054670837.1">
    <property type="nucleotide sequence ID" value="NZ_AYZR01000007.1"/>
</dbReference>
<dbReference type="GO" id="GO:0003729">
    <property type="term" value="F:mRNA binding"/>
    <property type="evidence" value="ECO:0007669"/>
    <property type="project" value="TreeGrafter"/>
</dbReference>
<comment type="function">
    <text evidence="1">Binds mRNA; thus facilitating recognition of the initiation point. It is needed to translate mRNA with a short Shine-Dalgarno (SD) purine-rich sequence.</text>
</comment>
<dbReference type="Gene3D" id="2.40.50.140">
    <property type="entry name" value="Nucleic acid-binding proteins"/>
    <property type="match status" value="1"/>
</dbReference>
<dbReference type="PANTHER" id="PTHR10724:SF10">
    <property type="entry name" value="S1 RNA-BINDING DOMAIN-CONTAINING PROTEIN 1"/>
    <property type="match status" value="1"/>
</dbReference>
<dbReference type="SUPFAM" id="SSF50249">
    <property type="entry name" value="Nucleic acid-binding proteins"/>
    <property type="match status" value="1"/>
</dbReference>
<dbReference type="GO" id="GO:0006412">
    <property type="term" value="P:translation"/>
    <property type="evidence" value="ECO:0007669"/>
    <property type="project" value="TreeGrafter"/>
</dbReference>
<evidence type="ECO:0000259" key="2">
    <source>
        <dbReference type="PROSITE" id="PS50126"/>
    </source>
</evidence>
<comment type="caution">
    <text evidence="3">The sequence shown here is derived from an EMBL/GenBank/DDBJ whole genome shotgun (WGS) entry which is preliminary data.</text>
</comment>
<organism evidence="3 4">
    <name type="scientific">Lentilactobacillus senioris DSM 24302 = JCM 17472</name>
    <dbReference type="NCBI Taxonomy" id="1423802"/>
    <lineage>
        <taxon>Bacteria</taxon>
        <taxon>Bacillati</taxon>
        <taxon>Bacillota</taxon>
        <taxon>Bacilli</taxon>
        <taxon>Lactobacillales</taxon>
        <taxon>Lactobacillaceae</taxon>
        <taxon>Lentilactobacillus</taxon>
    </lineage>
</organism>
<dbReference type="FunFam" id="2.40.50.140:FF:000103">
    <property type="entry name" value="protein RRP5 homolog"/>
    <property type="match status" value="1"/>
</dbReference>
<sequence length="125" mass="14526">MDYKIGMQVTGKVIGIQKYGIFVGLEGTQQALAHISECSESYIEDINETFQAGDKVEGTIIDIDEYTHNISLSLRPVNTRLNVQRCKKQLDEVRKHENKRFWTNHKRNIGFKTLLDQQKRLMKEI</sequence>
<dbReference type="InterPro" id="IPR050437">
    <property type="entry name" value="Ribos_protein_bS1-like"/>
</dbReference>
<keyword evidence="4" id="KW-1185">Reference proteome</keyword>